<dbReference type="InterPro" id="IPR051928">
    <property type="entry name" value="NorD/CobT"/>
</dbReference>
<evidence type="ECO:0000313" key="4">
    <source>
        <dbReference type="Proteomes" id="UP001494588"/>
    </source>
</evidence>
<feature type="compositionally biased region" description="Polar residues" evidence="1">
    <location>
        <begin position="234"/>
        <end position="255"/>
    </location>
</feature>
<comment type="caution">
    <text evidence="3">The sequence shown here is derived from an EMBL/GenBank/DDBJ whole genome shotgun (WGS) entry which is preliminary data.</text>
</comment>
<dbReference type="PROSITE" id="PS50234">
    <property type="entry name" value="VWFA"/>
    <property type="match status" value="1"/>
</dbReference>
<dbReference type="Proteomes" id="UP001494588">
    <property type="component" value="Unassembled WGS sequence"/>
</dbReference>
<dbReference type="SUPFAM" id="SSF53300">
    <property type="entry name" value="vWA-like"/>
    <property type="match status" value="1"/>
</dbReference>
<evidence type="ECO:0000313" key="3">
    <source>
        <dbReference type="EMBL" id="MEM5292085.1"/>
    </source>
</evidence>
<feature type="domain" description="VWFA" evidence="2">
    <location>
        <begin position="371"/>
        <end position="555"/>
    </location>
</feature>
<proteinExistence type="predicted"/>
<dbReference type="RefSeq" id="WP_201662047.1">
    <property type="nucleotide sequence ID" value="NZ_CAJHCS010000056.1"/>
</dbReference>
<dbReference type="PANTHER" id="PTHR41248:SF1">
    <property type="entry name" value="NORD PROTEIN"/>
    <property type="match status" value="1"/>
</dbReference>
<dbReference type="EMBL" id="JAZHGC010000070">
    <property type="protein sequence ID" value="MEM5292085.1"/>
    <property type="molecule type" value="Genomic_DNA"/>
</dbReference>
<dbReference type="Gene3D" id="3.40.50.410">
    <property type="entry name" value="von Willebrand factor, type A domain"/>
    <property type="match status" value="1"/>
</dbReference>
<organism evidence="3 4">
    <name type="scientific">Paraburkholderia sabiae</name>
    <dbReference type="NCBI Taxonomy" id="273251"/>
    <lineage>
        <taxon>Bacteria</taxon>
        <taxon>Pseudomonadati</taxon>
        <taxon>Pseudomonadota</taxon>
        <taxon>Betaproteobacteria</taxon>
        <taxon>Burkholderiales</taxon>
        <taxon>Burkholderiaceae</taxon>
        <taxon>Paraburkholderia</taxon>
    </lineage>
</organism>
<dbReference type="InterPro" id="IPR036465">
    <property type="entry name" value="vWFA_dom_sf"/>
</dbReference>
<sequence>MTDAPIRPDDELLAHLSRLARTLTGNDEMEVVMADDGPQLRGNCIVLPSKLIRSDGSVAVLTGYVDQLAARARFSAPDIFARLRSPVTRRIAQVIDDRRACAQLVAGHPGSASFFAAMRMELARDAVERWPQLDWKEKLVWRVERFLWDEQPGAIESSPSLTAALDASADVLAQARMATSTSDSVRVSIDFVKRIRALAAGDVNNMMFTADADGTLDPASVKNEFKTDEPVGTEASSSFDPSSINDGSVAQTQADATAEPSGDGVSSAQRMSPQNRPIFSVPITTQFDEVADLTGKGDAVDWRKLRSAARAQTEPLKVRLERALKADEQTHWKREQERGELDRPSLVKLATSPGYRTPFRTRRVRPGRDAAVSVLIDRSGSMAGRKIELARLCAAALADALTQLGFACEVLGYSSIEDARMRKYHEDWFAAGNSPRGFNRFVERLDLQVYKRFDSDNLNGLACIECGHENPDGEALSWAATRLLERRSHRHILMVLSDGYPATGDGNPAILQTDLRARVEELHSCGVELIGVGILDDAVEAFYPTCSVVEHLQDLPEAAFDVLGRTLLNHRDWMLEKPRV</sequence>
<dbReference type="InterPro" id="IPR002035">
    <property type="entry name" value="VWF_A"/>
</dbReference>
<feature type="region of interest" description="Disordered" evidence="1">
    <location>
        <begin position="228"/>
        <end position="277"/>
    </location>
</feature>
<dbReference type="PANTHER" id="PTHR41248">
    <property type="entry name" value="NORD PROTEIN"/>
    <property type="match status" value="1"/>
</dbReference>
<name>A0ABU9QRH6_9BURK</name>
<evidence type="ECO:0000256" key="1">
    <source>
        <dbReference type="SAM" id="MobiDB-lite"/>
    </source>
</evidence>
<keyword evidence="4" id="KW-1185">Reference proteome</keyword>
<reference evidence="3 4" key="1">
    <citation type="submission" date="2024-01" db="EMBL/GenBank/DDBJ databases">
        <title>The diversity of rhizobia nodulating Mimosa spp. in eleven states of Brazil covering several biomes is determined by host plant, location, and edaphic factors.</title>
        <authorList>
            <person name="Rouws L."/>
            <person name="Barauna A."/>
            <person name="Beukes C."/>
            <person name="De Faria S.M."/>
            <person name="Gross E."/>
            <person name="Dos Reis Junior F.B."/>
            <person name="Simon M."/>
            <person name="Maluk M."/>
            <person name="Odee D.W."/>
            <person name="Kenicer G."/>
            <person name="Young J.P.W."/>
            <person name="Reis V.M."/>
            <person name="Zilli J."/>
            <person name="James E.K."/>
        </authorList>
    </citation>
    <scope>NUCLEOTIDE SEQUENCE [LARGE SCALE GENOMIC DNA]</scope>
    <source>
        <strain evidence="3 4">JPY77</strain>
    </source>
</reference>
<feature type="compositionally biased region" description="Polar residues" evidence="1">
    <location>
        <begin position="264"/>
        <end position="277"/>
    </location>
</feature>
<dbReference type="SMART" id="SM00327">
    <property type="entry name" value="VWA"/>
    <property type="match status" value="1"/>
</dbReference>
<accession>A0ABU9QRH6</accession>
<protein>
    <submittedName>
        <fullName evidence="3">Cobalamin biosynthesis protein CobT</fullName>
    </submittedName>
</protein>
<evidence type="ECO:0000259" key="2">
    <source>
        <dbReference type="PROSITE" id="PS50234"/>
    </source>
</evidence>
<gene>
    <name evidence="3" type="ORF">V4C55_40985</name>
</gene>
<dbReference type="Pfam" id="PF11775">
    <property type="entry name" value="CobT_C"/>
    <property type="match status" value="1"/>
</dbReference>
<dbReference type="InterPro" id="IPR025861">
    <property type="entry name" value="CobT_VWA_dom"/>
</dbReference>